<dbReference type="PROSITE" id="PS51462">
    <property type="entry name" value="NUDIX"/>
    <property type="match status" value="1"/>
</dbReference>
<dbReference type="PANTHER" id="PTHR13622:SF8">
    <property type="entry name" value="THIAMIN PYROPHOSPHOKINASE 1"/>
    <property type="match status" value="1"/>
</dbReference>
<dbReference type="InterPro" id="IPR015797">
    <property type="entry name" value="NUDIX_hydrolase-like_dom_sf"/>
</dbReference>
<dbReference type="EMBL" id="NZEX01000003">
    <property type="protein sequence ID" value="MAH61895.1"/>
    <property type="molecule type" value="Genomic_DNA"/>
</dbReference>
<dbReference type="Gene3D" id="3.90.79.10">
    <property type="entry name" value="Nucleoside Triphosphate Pyrophosphohydrolase"/>
    <property type="match status" value="1"/>
</dbReference>
<accession>A0A2D6YFE4</accession>
<dbReference type="Pfam" id="PF15916">
    <property type="entry name" value="DUF4743"/>
    <property type="match status" value="1"/>
</dbReference>
<dbReference type="Proteomes" id="UP000226525">
    <property type="component" value="Unassembled WGS sequence"/>
</dbReference>
<feature type="domain" description="Nudix hydrolase" evidence="1">
    <location>
        <begin position="119"/>
        <end position="261"/>
    </location>
</feature>
<dbReference type="CDD" id="cd03676">
    <property type="entry name" value="NUDIX_Tnr3_like"/>
    <property type="match status" value="1"/>
</dbReference>
<dbReference type="PANTHER" id="PTHR13622">
    <property type="entry name" value="THIAMIN PYROPHOSPHOKINASE"/>
    <property type="match status" value="1"/>
</dbReference>
<proteinExistence type="predicted"/>
<dbReference type="InterPro" id="IPR000086">
    <property type="entry name" value="NUDIX_hydrolase_dom"/>
</dbReference>
<dbReference type="AlphaFoldDB" id="A0A2D6YFE4"/>
<evidence type="ECO:0000259" key="1">
    <source>
        <dbReference type="PROSITE" id="PS51462"/>
    </source>
</evidence>
<dbReference type="SUPFAM" id="SSF55811">
    <property type="entry name" value="Nudix"/>
    <property type="match status" value="1"/>
</dbReference>
<name>A0A2D6YFE4_9DELT</name>
<sequence length="290" mass="33235">MDDLRPLLRWVQRCHNYQLNQFRPFYVAGYKVGWILPEDLPLFEQSPALFAVESERVELLGEPSSPKERSAQLDVVLRQWRDQGYINGWRDEHYLISDGEGTPLFSVERSATALLGVLNLGVHLNGFVRRTDGIWLWMARRARNRPRYPGKLDQMVAGGMTAYQSPQQVMKRECQEEAGVPMTLAETLKSVGLVTLCHHNSKGQLRREIIYTYDLELPETFQPCNQDGEVEEFQLMPIAEVMRLVAETDDIKINCNLVVLDFLVRHSILHADQACYAELVEGLRHSPTPA</sequence>
<gene>
    <name evidence="2" type="ORF">CMN54_00295</name>
</gene>
<comment type="caution">
    <text evidence="2">The sequence shown here is derived from an EMBL/GenBank/DDBJ whole genome shotgun (WGS) entry which is preliminary data.</text>
</comment>
<dbReference type="FunFam" id="3.90.79.10:FF:000019">
    <property type="entry name" value="Thiamin pyrophosphokinase, putative"/>
    <property type="match status" value="1"/>
</dbReference>
<evidence type="ECO:0000313" key="2">
    <source>
        <dbReference type="EMBL" id="MAH61895.1"/>
    </source>
</evidence>
<dbReference type="InterPro" id="IPR031804">
    <property type="entry name" value="DUF4743"/>
</dbReference>
<dbReference type="GO" id="GO:0044715">
    <property type="term" value="F:8-oxo-dGDP phosphatase activity"/>
    <property type="evidence" value="ECO:0007669"/>
    <property type="project" value="TreeGrafter"/>
</dbReference>
<reference evidence="3" key="1">
    <citation type="submission" date="2017-09" db="EMBL/GenBank/DDBJ databases">
        <title>The Reconstruction of 2,631 Draft Metagenome-Assembled Genomes from the Global Oceans.</title>
        <authorList>
            <person name="Tully B.J."/>
            <person name="Graham E.D."/>
            <person name="Heidelberg J.F."/>
        </authorList>
    </citation>
    <scope>NUCLEOTIDE SEQUENCE [LARGE SCALE GENOMIC DNA]</scope>
</reference>
<dbReference type="Pfam" id="PF00293">
    <property type="entry name" value="NUDIX"/>
    <property type="match status" value="1"/>
</dbReference>
<protein>
    <submittedName>
        <fullName evidence="2">DUF4743 domain-containing protein</fullName>
    </submittedName>
</protein>
<evidence type="ECO:0000313" key="3">
    <source>
        <dbReference type="Proteomes" id="UP000226525"/>
    </source>
</evidence>
<organism evidence="2 3">
    <name type="scientific">SAR324 cluster bacterium</name>
    <dbReference type="NCBI Taxonomy" id="2024889"/>
    <lineage>
        <taxon>Bacteria</taxon>
        <taxon>Deltaproteobacteria</taxon>
        <taxon>SAR324 cluster</taxon>
    </lineage>
</organism>